<protein>
    <submittedName>
        <fullName evidence="1">Uncharacterized protein</fullName>
    </submittedName>
</protein>
<name>A0AA39MJP8_9AGAR</name>
<organism evidence="1 2">
    <name type="scientific">Armillaria borealis</name>
    <dbReference type="NCBI Taxonomy" id="47425"/>
    <lineage>
        <taxon>Eukaryota</taxon>
        <taxon>Fungi</taxon>
        <taxon>Dikarya</taxon>
        <taxon>Basidiomycota</taxon>
        <taxon>Agaricomycotina</taxon>
        <taxon>Agaricomycetes</taxon>
        <taxon>Agaricomycetidae</taxon>
        <taxon>Agaricales</taxon>
        <taxon>Marasmiineae</taxon>
        <taxon>Physalacriaceae</taxon>
        <taxon>Armillaria</taxon>
    </lineage>
</organism>
<proteinExistence type="predicted"/>
<comment type="caution">
    <text evidence="1">The sequence shown here is derived from an EMBL/GenBank/DDBJ whole genome shotgun (WGS) entry which is preliminary data.</text>
</comment>
<gene>
    <name evidence="1" type="ORF">EV421DRAFT_1130256</name>
</gene>
<dbReference type="AlphaFoldDB" id="A0AA39MJP8"/>
<evidence type="ECO:0000313" key="1">
    <source>
        <dbReference type="EMBL" id="KAK0436204.1"/>
    </source>
</evidence>
<sequence length="151" mass="16509">MKLSHPSIGLLLALAPPFFDVCIHPSKDISIYPSVSLSFAISSMNKESPPRYEDDARPTRKCDGDGKGSARTVFFTSNDVLHPVEGVSCWIVPVCRHYVFSLGASYTGYVREYVAPSSPPALAKPPHLHVPLPSQTEGDTPVVVHPLLRRN</sequence>
<dbReference type="EMBL" id="JAUEPT010000056">
    <property type="protein sequence ID" value="KAK0436204.1"/>
    <property type="molecule type" value="Genomic_DNA"/>
</dbReference>
<evidence type="ECO:0000313" key="2">
    <source>
        <dbReference type="Proteomes" id="UP001175226"/>
    </source>
</evidence>
<dbReference type="Proteomes" id="UP001175226">
    <property type="component" value="Unassembled WGS sequence"/>
</dbReference>
<reference evidence="1" key="1">
    <citation type="submission" date="2023-06" db="EMBL/GenBank/DDBJ databases">
        <authorList>
            <consortium name="Lawrence Berkeley National Laboratory"/>
            <person name="Ahrendt S."/>
            <person name="Sahu N."/>
            <person name="Indic B."/>
            <person name="Wong-Bajracharya J."/>
            <person name="Merenyi Z."/>
            <person name="Ke H.-M."/>
            <person name="Monk M."/>
            <person name="Kocsube S."/>
            <person name="Drula E."/>
            <person name="Lipzen A."/>
            <person name="Balint B."/>
            <person name="Henrissat B."/>
            <person name="Andreopoulos B."/>
            <person name="Martin F.M."/>
            <person name="Harder C.B."/>
            <person name="Rigling D."/>
            <person name="Ford K.L."/>
            <person name="Foster G.D."/>
            <person name="Pangilinan J."/>
            <person name="Papanicolaou A."/>
            <person name="Barry K."/>
            <person name="LaButti K."/>
            <person name="Viragh M."/>
            <person name="Koriabine M."/>
            <person name="Yan M."/>
            <person name="Riley R."/>
            <person name="Champramary S."/>
            <person name="Plett K.L."/>
            <person name="Tsai I.J."/>
            <person name="Slot J."/>
            <person name="Sipos G."/>
            <person name="Plett J."/>
            <person name="Nagy L.G."/>
            <person name="Grigoriev I.V."/>
        </authorList>
    </citation>
    <scope>NUCLEOTIDE SEQUENCE</scope>
    <source>
        <strain evidence="1">FPL87.14</strain>
    </source>
</reference>
<keyword evidence="2" id="KW-1185">Reference proteome</keyword>
<accession>A0AA39MJP8</accession>